<reference evidence="6" key="2">
    <citation type="submission" date="2025-08" db="UniProtKB">
        <authorList>
            <consortium name="Ensembl"/>
        </authorList>
    </citation>
    <scope>IDENTIFICATION</scope>
</reference>
<organism evidence="6 7">
    <name type="scientific">Catharus ustulatus</name>
    <name type="common">Russet-backed thrush</name>
    <name type="synonym">Hylocichla ustulatus</name>
    <dbReference type="NCBI Taxonomy" id="91951"/>
    <lineage>
        <taxon>Eukaryota</taxon>
        <taxon>Metazoa</taxon>
        <taxon>Chordata</taxon>
        <taxon>Craniata</taxon>
        <taxon>Vertebrata</taxon>
        <taxon>Euteleostomi</taxon>
        <taxon>Archelosauria</taxon>
        <taxon>Archosauria</taxon>
        <taxon>Dinosauria</taxon>
        <taxon>Saurischia</taxon>
        <taxon>Theropoda</taxon>
        <taxon>Coelurosauria</taxon>
        <taxon>Aves</taxon>
        <taxon>Neognathae</taxon>
        <taxon>Neoaves</taxon>
        <taxon>Telluraves</taxon>
        <taxon>Australaves</taxon>
        <taxon>Passeriformes</taxon>
        <taxon>Turdidae</taxon>
        <taxon>Catharus</taxon>
    </lineage>
</organism>
<dbReference type="GO" id="GO:0005737">
    <property type="term" value="C:cytoplasm"/>
    <property type="evidence" value="ECO:0007669"/>
    <property type="project" value="TreeGrafter"/>
</dbReference>
<dbReference type="PANTHER" id="PTHR13943">
    <property type="entry name" value="HRAS-LIKE SUPPRESSOR - RELATED"/>
    <property type="match status" value="1"/>
</dbReference>
<dbReference type="Proteomes" id="UP000694563">
    <property type="component" value="Chromosome 10"/>
</dbReference>
<name>A0A8C3VA42_CATUS</name>
<dbReference type="PROSITE" id="PS51934">
    <property type="entry name" value="LRAT"/>
    <property type="match status" value="1"/>
</dbReference>
<proteinExistence type="inferred from homology"/>
<keyword evidence="2" id="KW-0808">Transferase</keyword>
<evidence type="ECO:0000313" key="6">
    <source>
        <dbReference type="Ensembl" id="ENSCUSP00005025270.1"/>
    </source>
</evidence>
<dbReference type="InterPro" id="IPR007053">
    <property type="entry name" value="LRAT_dom"/>
</dbReference>
<accession>A0A8C3VA42</accession>
<dbReference type="InterPro" id="IPR051496">
    <property type="entry name" value="H-rev107_PLA/AT"/>
</dbReference>
<dbReference type="AlphaFoldDB" id="A0A8C3VA42"/>
<dbReference type="GO" id="GO:0008970">
    <property type="term" value="F:phospholipase A1 activity"/>
    <property type="evidence" value="ECO:0007669"/>
    <property type="project" value="TreeGrafter"/>
</dbReference>
<dbReference type="GO" id="GO:0004623">
    <property type="term" value="F:phospholipase A2 activity"/>
    <property type="evidence" value="ECO:0007669"/>
    <property type="project" value="TreeGrafter"/>
</dbReference>
<dbReference type="PANTHER" id="PTHR13943:SF77">
    <property type="entry name" value="LRAT DOMAIN-CONTAINING PROTEIN"/>
    <property type="match status" value="1"/>
</dbReference>
<comment type="similarity">
    <text evidence="1">Belongs to the H-rev107 family.</text>
</comment>
<evidence type="ECO:0000256" key="1">
    <source>
        <dbReference type="ARBA" id="ARBA00007824"/>
    </source>
</evidence>
<keyword evidence="7" id="KW-1185">Reference proteome</keyword>
<evidence type="ECO:0000313" key="7">
    <source>
        <dbReference type="Proteomes" id="UP000694563"/>
    </source>
</evidence>
<protein>
    <recommendedName>
        <fullName evidence="5">LRAT domain-containing protein</fullName>
    </recommendedName>
</protein>
<evidence type="ECO:0000256" key="4">
    <source>
        <dbReference type="ARBA" id="ARBA00023098"/>
    </source>
</evidence>
<keyword evidence="4" id="KW-0443">Lipid metabolism</keyword>
<sequence>HQSNPCFLLQSLFKPQPGDLIEIDQPFHQHWALYLGVGVVINLTPVGKCISDRRVAEVFSQCFVKRQLLKEVVGNHKWHVNNKSDEYQTPLPVKQIIQRAAAYVELRYGEAVSEQSSSWATNLGLTPSAHGTHGSC</sequence>
<evidence type="ECO:0000259" key="5">
    <source>
        <dbReference type="PROSITE" id="PS51934"/>
    </source>
</evidence>
<dbReference type="GO" id="GO:0016410">
    <property type="term" value="F:N-acyltransferase activity"/>
    <property type="evidence" value="ECO:0007669"/>
    <property type="project" value="TreeGrafter"/>
</dbReference>
<dbReference type="Ensembl" id="ENSCUST00005026171.1">
    <property type="protein sequence ID" value="ENSCUSP00005025270.1"/>
    <property type="gene ID" value="ENSCUSG00005015722.1"/>
</dbReference>
<keyword evidence="3" id="KW-0378">Hydrolase</keyword>
<dbReference type="Pfam" id="PF04970">
    <property type="entry name" value="LRAT"/>
    <property type="match status" value="1"/>
</dbReference>
<evidence type="ECO:0000256" key="3">
    <source>
        <dbReference type="ARBA" id="ARBA00022801"/>
    </source>
</evidence>
<dbReference type="GO" id="GO:0070292">
    <property type="term" value="P:N-acylphosphatidylethanolamine metabolic process"/>
    <property type="evidence" value="ECO:0007669"/>
    <property type="project" value="TreeGrafter"/>
</dbReference>
<evidence type="ECO:0000256" key="2">
    <source>
        <dbReference type="ARBA" id="ARBA00022679"/>
    </source>
</evidence>
<reference evidence="6" key="1">
    <citation type="submission" date="2020-10" db="EMBL/GenBank/DDBJ databases">
        <title>Catharus ustulatus (Swainson's thrush) genome, bCatUst1, primary haplotype v2.</title>
        <authorList>
            <person name="Delmore K."/>
            <person name="Vafadar M."/>
            <person name="Formenti G."/>
            <person name="Chow W."/>
            <person name="Pelan S."/>
            <person name="Howe K."/>
            <person name="Rhie A."/>
            <person name="Mountcastle J."/>
            <person name="Haase B."/>
            <person name="Fedrigo O."/>
            <person name="Jarvis E.D."/>
        </authorList>
    </citation>
    <scope>NUCLEOTIDE SEQUENCE [LARGE SCALE GENOMIC DNA]</scope>
</reference>
<feature type="domain" description="LRAT" evidence="5">
    <location>
        <begin position="20"/>
        <end position="115"/>
    </location>
</feature>
<reference evidence="6" key="3">
    <citation type="submission" date="2025-09" db="UniProtKB">
        <authorList>
            <consortium name="Ensembl"/>
        </authorList>
    </citation>
    <scope>IDENTIFICATION</scope>
</reference>
<dbReference type="Gene3D" id="3.90.1720.10">
    <property type="entry name" value="endopeptidase domain like (from Nostoc punctiforme)"/>
    <property type="match status" value="1"/>
</dbReference>